<organism evidence="1 2">
    <name type="scientific">Psilocybe cyanescens</name>
    <dbReference type="NCBI Taxonomy" id="93625"/>
    <lineage>
        <taxon>Eukaryota</taxon>
        <taxon>Fungi</taxon>
        <taxon>Dikarya</taxon>
        <taxon>Basidiomycota</taxon>
        <taxon>Agaricomycotina</taxon>
        <taxon>Agaricomycetes</taxon>
        <taxon>Agaricomycetidae</taxon>
        <taxon>Agaricales</taxon>
        <taxon>Agaricineae</taxon>
        <taxon>Strophariaceae</taxon>
        <taxon>Psilocybe</taxon>
    </lineage>
</organism>
<reference evidence="1 2" key="1">
    <citation type="journal article" date="2018" name="Evol. Lett.">
        <title>Horizontal gene cluster transfer increased hallucinogenic mushroom diversity.</title>
        <authorList>
            <person name="Reynolds H.T."/>
            <person name="Vijayakumar V."/>
            <person name="Gluck-Thaler E."/>
            <person name="Korotkin H.B."/>
            <person name="Matheny P.B."/>
            <person name="Slot J.C."/>
        </authorList>
    </citation>
    <scope>NUCLEOTIDE SEQUENCE [LARGE SCALE GENOMIC DNA]</scope>
    <source>
        <strain evidence="1 2">2631</strain>
    </source>
</reference>
<gene>
    <name evidence="1" type="ORF">CVT25_015435</name>
</gene>
<dbReference type="EMBL" id="NHYD01003431">
    <property type="protein sequence ID" value="PPQ77959.1"/>
    <property type="molecule type" value="Genomic_DNA"/>
</dbReference>
<proteinExistence type="predicted"/>
<sequence length="406" mass="47652">MYRDKRTEIDYHPVLPVELMRPIIQNLVGDISTLYALTLTCWTTHSDAEKLLYRCMNRYNWRTQIDFFRKITDRPHYALLVEVIYVLPRPFQWDPDELQKTLTLALRHTVNLKEFRDGCFEDSLRPLLEPELPIFRLESFFFHHASGIGQFNVLFQFLLSQPGLLRLSIELEPNIIIFRQIMDSLNLCSARIAPKLQFLRGNLAMIVLFLRGRNITALDWEPTSLFEDGKSYLDPIFSFHVEPHLGHLKYLCLRRYAYSRQRLPLKHIVQHLHNLEYIDLPDFQVRFCTPMPSRSLNSQPLSQPIETRALEFIPSLRGLAITGISTPNTTQPDFSHTALVKVVFSECSHIELVVIEVRSSYQMLGGREFQIWRRHNLYDSDYELPPIILVSIFELAMHNIFELLPI</sequence>
<dbReference type="AlphaFoldDB" id="A0A409WHI2"/>
<name>A0A409WHI2_PSICY</name>
<accession>A0A409WHI2</accession>
<evidence type="ECO:0000313" key="1">
    <source>
        <dbReference type="EMBL" id="PPQ77959.1"/>
    </source>
</evidence>
<evidence type="ECO:0000313" key="2">
    <source>
        <dbReference type="Proteomes" id="UP000283269"/>
    </source>
</evidence>
<keyword evidence="2" id="KW-1185">Reference proteome</keyword>
<dbReference type="InParanoid" id="A0A409WHI2"/>
<evidence type="ECO:0008006" key="3">
    <source>
        <dbReference type="Google" id="ProtNLM"/>
    </source>
</evidence>
<comment type="caution">
    <text evidence="1">The sequence shown here is derived from an EMBL/GenBank/DDBJ whole genome shotgun (WGS) entry which is preliminary data.</text>
</comment>
<dbReference type="Proteomes" id="UP000283269">
    <property type="component" value="Unassembled WGS sequence"/>
</dbReference>
<protein>
    <recommendedName>
        <fullName evidence="3">F-box domain-containing protein</fullName>
    </recommendedName>
</protein>